<evidence type="ECO:0000259" key="1">
    <source>
        <dbReference type="Pfam" id="PF08246"/>
    </source>
</evidence>
<dbReference type="OrthoDB" id="6424705at2759"/>
<gene>
    <name evidence="2" type="ORF">LOAG_13615</name>
</gene>
<organism evidence="2">
    <name type="scientific">Loa loa</name>
    <name type="common">Eye worm</name>
    <name type="synonym">Filaria loa</name>
    <dbReference type="NCBI Taxonomy" id="7209"/>
    <lineage>
        <taxon>Eukaryota</taxon>
        <taxon>Metazoa</taxon>
        <taxon>Ecdysozoa</taxon>
        <taxon>Nematoda</taxon>
        <taxon>Chromadorea</taxon>
        <taxon>Rhabditida</taxon>
        <taxon>Spirurina</taxon>
        <taxon>Spiruromorpha</taxon>
        <taxon>Filarioidea</taxon>
        <taxon>Onchocercidae</taxon>
        <taxon>Loa</taxon>
    </lineage>
</organism>
<feature type="domain" description="Cathepsin propeptide inhibitor" evidence="1">
    <location>
        <begin position="7"/>
        <end position="47"/>
    </location>
</feature>
<evidence type="ECO:0000313" key="2">
    <source>
        <dbReference type="EMBL" id="EFO14900.2"/>
    </source>
</evidence>
<accession>A0A1S0TJ10</accession>
<feature type="non-terminal residue" evidence="2">
    <location>
        <position position="1"/>
    </location>
</feature>
<dbReference type="Pfam" id="PF08246">
    <property type="entry name" value="Inhibitor_I29"/>
    <property type="match status" value="1"/>
</dbReference>
<dbReference type="RefSeq" id="XP_003149169.2">
    <property type="nucleotide sequence ID" value="XM_003149121.2"/>
</dbReference>
<protein>
    <recommendedName>
        <fullName evidence="1">Cathepsin propeptide inhibitor domain-containing protein</fullName>
    </recommendedName>
</protein>
<dbReference type="InParanoid" id="A0A1S0TJ10"/>
<dbReference type="GeneID" id="9951086"/>
<dbReference type="SUPFAM" id="SSF54001">
    <property type="entry name" value="Cysteine proteinases"/>
    <property type="match status" value="1"/>
</dbReference>
<sequence length="49" mass="6233">KRDEEINLEYRRFMIYLKNVKKIQQHNKRYERDEETYELAINHFADMVN</sequence>
<proteinExistence type="predicted"/>
<reference evidence="2" key="1">
    <citation type="submission" date="2012-04" db="EMBL/GenBank/DDBJ databases">
        <title>The Genome Sequence of Loa loa.</title>
        <authorList>
            <consortium name="The Broad Institute Genome Sequencing Platform"/>
            <consortium name="Broad Institute Genome Sequencing Center for Infectious Disease"/>
            <person name="Nutman T.B."/>
            <person name="Fink D.L."/>
            <person name="Russ C."/>
            <person name="Young S."/>
            <person name="Zeng Q."/>
            <person name="Gargeya S."/>
            <person name="Alvarado L."/>
            <person name="Berlin A."/>
            <person name="Chapman S.B."/>
            <person name="Chen Z."/>
            <person name="Freedman E."/>
            <person name="Gellesch M."/>
            <person name="Goldberg J."/>
            <person name="Griggs A."/>
            <person name="Gujja S."/>
            <person name="Heilman E.R."/>
            <person name="Heiman D."/>
            <person name="Howarth C."/>
            <person name="Mehta T."/>
            <person name="Neiman D."/>
            <person name="Pearson M."/>
            <person name="Roberts A."/>
            <person name="Saif S."/>
            <person name="Shea T."/>
            <person name="Shenoy N."/>
            <person name="Sisk P."/>
            <person name="Stolte C."/>
            <person name="Sykes S."/>
            <person name="White J."/>
            <person name="Yandava C."/>
            <person name="Haas B."/>
            <person name="Henn M.R."/>
            <person name="Nusbaum C."/>
            <person name="Birren B."/>
        </authorList>
    </citation>
    <scope>NUCLEOTIDE SEQUENCE [LARGE SCALE GENOMIC DNA]</scope>
</reference>
<dbReference type="InterPro" id="IPR038765">
    <property type="entry name" value="Papain-like_cys_pep_sf"/>
</dbReference>
<dbReference type="KEGG" id="loa:LOAG_13615"/>
<name>A0A1S0TJ10_LOALO</name>
<dbReference type="EMBL" id="JH712401">
    <property type="protein sequence ID" value="EFO14900.2"/>
    <property type="molecule type" value="Genomic_DNA"/>
</dbReference>
<dbReference type="CTD" id="9951086"/>
<dbReference type="Gene3D" id="1.10.287.2250">
    <property type="match status" value="1"/>
</dbReference>
<dbReference type="InterPro" id="IPR013201">
    <property type="entry name" value="Prot_inhib_I29"/>
</dbReference>
<dbReference type="AlphaFoldDB" id="A0A1S0TJ10"/>